<gene>
    <name evidence="3" type="primary">hale</name>
</gene>
<proteinExistence type="predicted"/>
<dbReference type="GeneID" id="108005555"/>
<protein>
    <submittedName>
        <fullName evidence="3">Anti-sigma-I factor RsgI2</fullName>
    </submittedName>
</protein>
<reference evidence="3" key="1">
    <citation type="submission" date="2025-08" db="UniProtKB">
        <authorList>
            <consortium name="RefSeq"/>
        </authorList>
    </citation>
    <scope>IDENTIFICATION</scope>
</reference>
<evidence type="ECO:0000313" key="3">
    <source>
        <dbReference type="RefSeq" id="XP_016924339.4"/>
    </source>
</evidence>
<dbReference type="AlphaFoldDB" id="A0AB39YYW0"/>
<name>A0AB39YYW0_DROSZ</name>
<sequence>MFCTESCEHGCNATSSGKLISSGNGNGNGLQPQTNPQQQFNMCYAPLSMQSNNEVGCSKCEVEPPRVGMCLVTECPEGLSIDCNVPLPNSFNLDEYKNQMICSSCSQFNGGYLDGFCPPQPGATRSIPIPSHTPNPVQSPACSFQCQCCPIGGACSGYDSLSAPKAPVSPLPKPPATHRPEPPVMTVAHPSPGAIVVPPIFCLTGPSSEGGFYQPEHTPVYFCSLIPVPQSWNLVPVAAQSQPLPQQQLMTSPAQDSQLPAQQLVPFTRLLAELRRDRERSCCELQIPSPLAFQLYAPTVKFLDQPAPSPAKRQAPDPAVTTPCDPPPPPSPPPAASCSSSAGLPRTRSASPKRSRSCLRNKDLWASGGATSSHAPYPSAAQHGAGNVCMKCGNCWHCPRCNCSNCFWHPGLGRTPPRDTR</sequence>
<evidence type="ECO:0000313" key="2">
    <source>
        <dbReference type="Proteomes" id="UP001652628"/>
    </source>
</evidence>
<dbReference type="Proteomes" id="UP001652628">
    <property type="component" value="Chromosome 3"/>
</dbReference>
<dbReference type="RefSeq" id="XP_016924339.4">
    <property type="nucleotide sequence ID" value="XM_017068850.4"/>
</dbReference>
<feature type="compositionally biased region" description="Pro residues" evidence="1">
    <location>
        <begin position="324"/>
        <end position="335"/>
    </location>
</feature>
<keyword evidence="2" id="KW-1185">Reference proteome</keyword>
<organism evidence="2 3">
    <name type="scientific">Drosophila suzukii</name>
    <name type="common">Spotted-wing drosophila fruit fly</name>
    <dbReference type="NCBI Taxonomy" id="28584"/>
    <lineage>
        <taxon>Eukaryota</taxon>
        <taxon>Metazoa</taxon>
        <taxon>Ecdysozoa</taxon>
        <taxon>Arthropoda</taxon>
        <taxon>Hexapoda</taxon>
        <taxon>Insecta</taxon>
        <taxon>Pterygota</taxon>
        <taxon>Neoptera</taxon>
        <taxon>Endopterygota</taxon>
        <taxon>Diptera</taxon>
        <taxon>Brachycera</taxon>
        <taxon>Muscomorpha</taxon>
        <taxon>Ephydroidea</taxon>
        <taxon>Drosophilidae</taxon>
        <taxon>Drosophila</taxon>
        <taxon>Sophophora</taxon>
    </lineage>
</organism>
<evidence type="ECO:0000256" key="1">
    <source>
        <dbReference type="SAM" id="MobiDB-lite"/>
    </source>
</evidence>
<accession>A0AB39YYW0</accession>
<feature type="region of interest" description="Disordered" evidence="1">
    <location>
        <begin position="304"/>
        <end position="358"/>
    </location>
</feature>